<keyword evidence="1" id="KW-0805">Transcription regulation</keyword>
<evidence type="ECO:0000313" key="6">
    <source>
        <dbReference type="Proteomes" id="UP000054099"/>
    </source>
</evidence>
<proteinExistence type="predicted"/>
<name>A0A0V8J9U7_9BACL</name>
<dbReference type="SUPFAM" id="SSF53822">
    <property type="entry name" value="Periplasmic binding protein-like I"/>
    <property type="match status" value="1"/>
</dbReference>
<dbReference type="GO" id="GO:0003700">
    <property type="term" value="F:DNA-binding transcription factor activity"/>
    <property type="evidence" value="ECO:0007669"/>
    <property type="project" value="TreeGrafter"/>
</dbReference>
<dbReference type="Gene3D" id="1.10.260.40">
    <property type="entry name" value="lambda repressor-like DNA-binding domains"/>
    <property type="match status" value="1"/>
</dbReference>
<dbReference type="RefSeq" id="WP_061973053.1">
    <property type="nucleotide sequence ID" value="NZ_FMAV01000002.1"/>
</dbReference>
<dbReference type="InterPro" id="IPR010982">
    <property type="entry name" value="Lambda_DNA-bd_dom_sf"/>
</dbReference>
<accession>A0A0V8J9U7</accession>
<evidence type="ECO:0000256" key="2">
    <source>
        <dbReference type="ARBA" id="ARBA00023125"/>
    </source>
</evidence>
<evidence type="ECO:0000256" key="1">
    <source>
        <dbReference type="ARBA" id="ARBA00023015"/>
    </source>
</evidence>
<gene>
    <name evidence="5" type="ORF">AS030_15030</name>
</gene>
<dbReference type="PANTHER" id="PTHR30146:SF145">
    <property type="entry name" value="RIBOSE OPERON REPRESSOR"/>
    <property type="match status" value="1"/>
</dbReference>
<dbReference type="PANTHER" id="PTHR30146">
    <property type="entry name" value="LACI-RELATED TRANSCRIPTIONAL REPRESSOR"/>
    <property type="match status" value="1"/>
</dbReference>
<organism evidence="5 6">
    <name type="scientific">Fictibacillus enclensis</name>
    <dbReference type="NCBI Taxonomy" id="1017270"/>
    <lineage>
        <taxon>Bacteria</taxon>
        <taxon>Bacillati</taxon>
        <taxon>Bacillota</taxon>
        <taxon>Bacilli</taxon>
        <taxon>Bacillales</taxon>
        <taxon>Fictibacillaceae</taxon>
        <taxon>Fictibacillus</taxon>
    </lineage>
</organism>
<comment type="caution">
    <text evidence="5">The sequence shown here is derived from an EMBL/GenBank/DDBJ whole genome shotgun (WGS) entry which is preliminary data.</text>
</comment>
<dbReference type="InterPro" id="IPR028082">
    <property type="entry name" value="Peripla_BP_I"/>
</dbReference>
<dbReference type="EMBL" id="LNQN01000002">
    <property type="protein sequence ID" value="KSU83954.1"/>
    <property type="molecule type" value="Genomic_DNA"/>
</dbReference>
<keyword evidence="6" id="KW-1185">Reference proteome</keyword>
<dbReference type="PROSITE" id="PS50932">
    <property type="entry name" value="HTH_LACI_2"/>
    <property type="match status" value="1"/>
</dbReference>
<feature type="domain" description="HTH lacI-type" evidence="4">
    <location>
        <begin position="5"/>
        <end position="60"/>
    </location>
</feature>
<dbReference type="InterPro" id="IPR000843">
    <property type="entry name" value="HTH_LacI"/>
</dbReference>
<sequence>MAQKITIYDVAKRAGVSKTSVSRYLGGRLDELADKTKKKIESAVQELGYRPSTAARGLKGRKSYLIGVIIADIRNPYSTAILRGAEEISSKNGYSLMICNSDNNPEKERNFIHMLQSHRIDGLIIHTTGGNNSSLLEMKDDSIPVVLLDRNIPELDMDFVGLDNRQATEDSLGFLLQRNYERIAFFSEPFQEISTRHERYQFFQDVLKKNNHESSDDIYIVSTDDGCLFRNKLVSFLEDAQGQSKAIFTVNALLMLKVANELNTMNISVPDELSLLTFDNPDWAPVVFGGITCIEQPTFEIGVSAMKMVLERIRGERTTSQSFMYKGKLIKRNSTPEK</sequence>
<dbReference type="Pfam" id="PF00356">
    <property type="entry name" value="LacI"/>
    <property type="match status" value="1"/>
</dbReference>
<dbReference type="Proteomes" id="UP000054099">
    <property type="component" value="Unassembled WGS sequence"/>
</dbReference>
<dbReference type="PROSITE" id="PS00356">
    <property type="entry name" value="HTH_LACI_1"/>
    <property type="match status" value="1"/>
</dbReference>
<evidence type="ECO:0000313" key="5">
    <source>
        <dbReference type="EMBL" id="KSU83954.1"/>
    </source>
</evidence>
<dbReference type="CDD" id="cd01392">
    <property type="entry name" value="HTH_LacI"/>
    <property type="match status" value="1"/>
</dbReference>
<dbReference type="CDD" id="cd06283">
    <property type="entry name" value="PBP1_RegR_EndR_KdgR-like"/>
    <property type="match status" value="1"/>
</dbReference>
<evidence type="ECO:0000256" key="3">
    <source>
        <dbReference type="ARBA" id="ARBA00023163"/>
    </source>
</evidence>
<dbReference type="GO" id="GO:0000976">
    <property type="term" value="F:transcription cis-regulatory region binding"/>
    <property type="evidence" value="ECO:0007669"/>
    <property type="project" value="TreeGrafter"/>
</dbReference>
<reference evidence="5 6" key="1">
    <citation type="journal article" date="2014" name="Antonie Van Leeuwenhoek">
        <title>Fictibacillus enclensis sp. nov., isolated from marine sediment.</title>
        <authorList>
            <person name="Dastager S.G."/>
            <person name="Mawlankar R."/>
            <person name="Srinivasan K."/>
            <person name="Tang S.K."/>
            <person name="Lee J.C."/>
            <person name="Ramana V.V."/>
            <person name="Shouche Y.S."/>
        </authorList>
    </citation>
    <scope>NUCLEOTIDE SEQUENCE [LARGE SCALE GENOMIC DNA]</scope>
    <source>
        <strain evidence="5 6">NIO-1003</strain>
    </source>
</reference>
<keyword evidence="3" id="KW-0804">Transcription</keyword>
<evidence type="ECO:0000259" key="4">
    <source>
        <dbReference type="PROSITE" id="PS50932"/>
    </source>
</evidence>
<dbReference type="OrthoDB" id="1639518at2"/>
<dbReference type="Pfam" id="PF00532">
    <property type="entry name" value="Peripla_BP_1"/>
    <property type="match status" value="1"/>
</dbReference>
<dbReference type="Gene3D" id="3.40.50.2300">
    <property type="match status" value="2"/>
</dbReference>
<keyword evidence="2" id="KW-0238">DNA-binding</keyword>
<dbReference type="SMART" id="SM00354">
    <property type="entry name" value="HTH_LACI"/>
    <property type="match status" value="1"/>
</dbReference>
<protein>
    <submittedName>
        <fullName evidence="5">LacI family transcriptional regulator</fullName>
    </submittedName>
</protein>
<dbReference type="AlphaFoldDB" id="A0A0V8J9U7"/>
<dbReference type="SUPFAM" id="SSF47413">
    <property type="entry name" value="lambda repressor-like DNA-binding domains"/>
    <property type="match status" value="1"/>
</dbReference>
<dbReference type="InterPro" id="IPR001761">
    <property type="entry name" value="Peripla_BP/Lac1_sug-bd_dom"/>
</dbReference>